<comment type="caution">
    <text evidence="3">The sequence shown here is derived from an EMBL/GenBank/DDBJ whole genome shotgun (WGS) entry which is preliminary data.</text>
</comment>
<gene>
    <name evidence="3" type="ORF">HID58_003961</name>
</gene>
<organism evidence="3 4">
    <name type="scientific">Brassica napus</name>
    <name type="common">Rape</name>
    <dbReference type="NCBI Taxonomy" id="3708"/>
    <lineage>
        <taxon>Eukaryota</taxon>
        <taxon>Viridiplantae</taxon>
        <taxon>Streptophyta</taxon>
        <taxon>Embryophyta</taxon>
        <taxon>Tracheophyta</taxon>
        <taxon>Spermatophyta</taxon>
        <taxon>Magnoliopsida</taxon>
        <taxon>eudicotyledons</taxon>
        <taxon>Gunneridae</taxon>
        <taxon>Pentapetalae</taxon>
        <taxon>rosids</taxon>
        <taxon>malvids</taxon>
        <taxon>Brassicales</taxon>
        <taxon>Brassicaceae</taxon>
        <taxon>Brassiceae</taxon>
        <taxon>Brassica</taxon>
    </lineage>
</organism>
<feature type="chain" id="PRO_5046025156" evidence="2">
    <location>
        <begin position="17"/>
        <end position="430"/>
    </location>
</feature>
<feature type="region of interest" description="Disordered" evidence="1">
    <location>
        <begin position="202"/>
        <end position="238"/>
    </location>
</feature>
<keyword evidence="2" id="KW-0732">Signal</keyword>
<dbReference type="Proteomes" id="UP000824890">
    <property type="component" value="Unassembled WGS sequence"/>
</dbReference>
<accession>A0ABQ7XIL6</accession>
<feature type="signal peptide" evidence="2">
    <location>
        <begin position="1"/>
        <end position="16"/>
    </location>
</feature>
<protein>
    <submittedName>
        <fullName evidence="3">Uncharacterized protein</fullName>
    </submittedName>
</protein>
<reference evidence="3 4" key="1">
    <citation type="submission" date="2021-05" db="EMBL/GenBank/DDBJ databases">
        <title>Genome Assembly of Synthetic Allotetraploid Brassica napus Reveals Homoeologous Exchanges between Subgenomes.</title>
        <authorList>
            <person name="Davis J.T."/>
        </authorList>
    </citation>
    <scope>NUCLEOTIDE SEQUENCE [LARGE SCALE GENOMIC DNA]</scope>
    <source>
        <strain evidence="4">cv. Da-Ae</strain>
        <tissue evidence="3">Seedling</tissue>
    </source>
</reference>
<keyword evidence="4" id="KW-1185">Reference proteome</keyword>
<evidence type="ECO:0000313" key="4">
    <source>
        <dbReference type="Proteomes" id="UP000824890"/>
    </source>
</evidence>
<feature type="compositionally biased region" description="Basic residues" evidence="1">
    <location>
        <begin position="149"/>
        <end position="161"/>
    </location>
</feature>
<feature type="compositionally biased region" description="Pro residues" evidence="1">
    <location>
        <begin position="225"/>
        <end position="236"/>
    </location>
</feature>
<dbReference type="EMBL" id="JAGKQM010000022">
    <property type="protein sequence ID" value="KAH0855696.1"/>
    <property type="molecule type" value="Genomic_DNA"/>
</dbReference>
<sequence length="430" mass="46743">MYSLFFFVVFNICTRTVVVSHAAAPLDPLVITFSPPIQDTTASHVPLLATTHPLRASSPSLVMPSVSAFIVLAALPFMLVSAGSSDGSNGLVSSTAMKTTGGPGVSSSEGHCCSSVLRNLHNDCSSVWNIRSESWISRTTVKKRDAAMKKKKDAVKKRGAAKKSEVMAKKMKHNSSVDGEKGNCEPENVAVQEDLEELGKEADEPLRLEPSNHNSEQVTLRREVAPPPQRFVPPTPRCELTGDFDTALQRRDASFTPPFWAWALNSKGSSPFHDPKGLSSDLPPQSYPTSFSRFVSKSNIPMELEMTTVSTVSPNNMLSGTVEIHLVSRIIADIVCLMDCIVISSFSMSSSVLVFTNDFQTRSLGSPLIGSCTDFSMFLGASVLGFQVKFVYGYLRPLNTSILYCCTFRFHLAVEFTSGCSRLKPAGHLV</sequence>
<name>A0ABQ7XIL6_BRANA</name>
<evidence type="ECO:0000313" key="3">
    <source>
        <dbReference type="EMBL" id="KAH0855696.1"/>
    </source>
</evidence>
<evidence type="ECO:0000256" key="1">
    <source>
        <dbReference type="SAM" id="MobiDB-lite"/>
    </source>
</evidence>
<evidence type="ECO:0000256" key="2">
    <source>
        <dbReference type="SAM" id="SignalP"/>
    </source>
</evidence>
<feature type="region of interest" description="Disordered" evidence="1">
    <location>
        <begin position="143"/>
        <end position="186"/>
    </location>
</feature>
<proteinExistence type="predicted"/>